<reference evidence="2 3" key="1">
    <citation type="submission" date="2019-02" db="EMBL/GenBank/DDBJ databases">
        <title>Sequencing the genomes of 1000 actinobacteria strains.</title>
        <authorList>
            <person name="Klenk H.-P."/>
        </authorList>
    </citation>
    <scope>NUCLEOTIDE SEQUENCE [LARGE SCALE GENOMIC DNA]</scope>
    <source>
        <strain evidence="2 3">DSM 45162</strain>
    </source>
</reference>
<keyword evidence="3" id="KW-1185">Reference proteome</keyword>
<evidence type="ECO:0000313" key="2">
    <source>
        <dbReference type="EMBL" id="RZU52257.1"/>
    </source>
</evidence>
<feature type="compositionally biased region" description="Pro residues" evidence="1">
    <location>
        <begin position="11"/>
        <end position="24"/>
    </location>
</feature>
<dbReference type="EMBL" id="SHKY01000001">
    <property type="protein sequence ID" value="RZU52257.1"/>
    <property type="molecule type" value="Genomic_DNA"/>
</dbReference>
<evidence type="ECO:0000313" key="3">
    <source>
        <dbReference type="Proteomes" id="UP000292564"/>
    </source>
</evidence>
<comment type="caution">
    <text evidence="2">The sequence shown here is derived from an EMBL/GenBank/DDBJ whole genome shotgun (WGS) entry which is preliminary data.</text>
</comment>
<proteinExistence type="predicted"/>
<protein>
    <submittedName>
        <fullName evidence="2">Uncharacterized protein</fullName>
    </submittedName>
</protein>
<feature type="region of interest" description="Disordered" evidence="1">
    <location>
        <begin position="1"/>
        <end position="25"/>
    </location>
</feature>
<sequence length="137" mass="15109">MPADDLRPGPADNPPLPRRGPAPPVERMANAELVRLVEGEHPYRGKALFELCDRIPRDDDAATKVAMLSRLSSLRQARLFDRVSLAWSAIIALLAAETAHARASAYEAFGALDPQEQRDMLDYLEVSAIEEAHPRIA</sequence>
<dbReference type="Proteomes" id="UP000292564">
    <property type="component" value="Unassembled WGS sequence"/>
</dbReference>
<dbReference type="AlphaFoldDB" id="A0A4Q7ZMM6"/>
<organism evidence="2 3">
    <name type="scientific">Krasilnikovia cinnamomea</name>
    <dbReference type="NCBI Taxonomy" id="349313"/>
    <lineage>
        <taxon>Bacteria</taxon>
        <taxon>Bacillati</taxon>
        <taxon>Actinomycetota</taxon>
        <taxon>Actinomycetes</taxon>
        <taxon>Micromonosporales</taxon>
        <taxon>Micromonosporaceae</taxon>
        <taxon>Krasilnikovia</taxon>
    </lineage>
</organism>
<dbReference type="RefSeq" id="WP_242624975.1">
    <property type="nucleotide sequence ID" value="NZ_SHKY01000001.1"/>
</dbReference>
<name>A0A4Q7ZMM6_9ACTN</name>
<gene>
    <name evidence="2" type="ORF">EV385_4105</name>
</gene>
<accession>A0A4Q7ZMM6</accession>
<evidence type="ECO:0000256" key="1">
    <source>
        <dbReference type="SAM" id="MobiDB-lite"/>
    </source>
</evidence>